<evidence type="ECO:0000313" key="1">
    <source>
        <dbReference type="EMBL" id="OGE36991.1"/>
    </source>
</evidence>
<gene>
    <name evidence="1" type="ORF">A3E45_01965</name>
</gene>
<name>A0A1F5K8M7_9BACT</name>
<dbReference type="EMBL" id="MFDH01000003">
    <property type="protein sequence ID" value="OGE36991.1"/>
    <property type="molecule type" value="Genomic_DNA"/>
</dbReference>
<proteinExistence type="predicted"/>
<evidence type="ECO:0000313" key="2">
    <source>
        <dbReference type="Proteomes" id="UP000176405"/>
    </source>
</evidence>
<sequence length="247" mass="28586">MPNNKQPTTYIFIDESGKPEVFSAKGENLVTKGVASKFLVLCAIRCSNQLTLQQQVTDFRATLLKDSSLTKIFSAAYTLDSFHAQTDYPEVKERFYRFISTLDIKVDVIVIDKLKSYLTLQENPGRLYGVMAGQLLKNICHQAEETEIIFSRKDSKYKLRLELEVEAEQVRLGYIQQHPNLKPSLKVQYYHNPHYSHGGLQIADYVASAVYQVFERNNRQWYEIIKNKIGKIQDICNKKYFTRSNPL</sequence>
<dbReference type="Proteomes" id="UP000176405">
    <property type="component" value="Unassembled WGS sequence"/>
</dbReference>
<organism evidence="1 2">
    <name type="scientific">Candidatus Daviesbacteria bacterium RIFCSPHIGHO2_12_FULL_43_11</name>
    <dbReference type="NCBI Taxonomy" id="1797780"/>
    <lineage>
        <taxon>Bacteria</taxon>
        <taxon>Candidatus Daviesiibacteriota</taxon>
    </lineage>
</organism>
<comment type="caution">
    <text evidence="1">The sequence shown here is derived from an EMBL/GenBank/DDBJ whole genome shotgun (WGS) entry which is preliminary data.</text>
</comment>
<reference evidence="1 2" key="1">
    <citation type="journal article" date="2016" name="Nat. Commun.">
        <title>Thousands of microbial genomes shed light on interconnected biogeochemical processes in an aquifer system.</title>
        <authorList>
            <person name="Anantharaman K."/>
            <person name="Brown C.T."/>
            <person name="Hug L.A."/>
            <person name="Sharon I."/>
            <person name="Castelle C.J."/>
            <person name="Probst A.J."/>
            <person name="Thomas B.C."/>
            <person name="Singh A."/>
            <person name="Wilkins M.J."/>
            <person name="Karaoz U."/>
            <person name="Brodie E.L."/>
            <person name="Williams K.H."/>
            <person name="Hubbard S.S."/>
            <person name="Banfield J.F."/>
        </authorList>
    </citation>
    <scope>NUCLEOTIDE SEQUENCE [LARGE SCALE GENOMIC DNA]</scope>
</reference>
<dbReference type="InterPro" id="IPR024524">
    <property type="entry name" value="DUF3800"/>
</dbReference>
<evidence type="ECO:0008006" key="3">
    <source>
        <dbReference type="Google" id="ProtNLM"/>
    </source>
</evidence>
<accession>A0A1F5K8M7</accession>
<dbReference type="Pfam" id="PF12686">
    <property type="entry name" value="DUF3800"/>
    <property type="match status" value="1"/>
</dbReference>
<protein>
    <recommendedName>
        <fullName evidence="3">DUF3800 domain-containing protein</fullName>
    </recommendedName>
</protein>
<dbReference type="AlphaFoldDB" id="A0A1F5K8M7"/>